<protein>
    <recommendedName>
        <fullName evidence="1">Glutathione S-transferase</fullName>
        <ecNumber evidence="1">2.5.1.18</ecNumber>
    </recommendedName>
</protein>
<dbReference type="EC" id="2.5.1.18" evidence="1"/>
<dbReference type="InterPro" id="IPR036282">
    <property type="entry name" value="Glutathione-S-Trfase_C_sf"/>
</dbReference>
<comment type="caution">
    <text evidence="3">The sequence shown here is derived from an EMBL/GenBank/DDBJ whole genome shotgun (WGS) entry which is preliminary data.</text>
</comment>
<dbReference type="InterPro" id="IPR045073">
    <property type="entry name" value="Omega/Tau-like"/>
</dbReference>
<dbReference type="InterPro" id="IPR036249">
    <property type="entry name" value="Thioredoxin-like_sf"/>
</dbReference>
<keyword evidence="1" id="KW-0963">Cytoplasm</keyword>
<dbReference type="InterPro" id="IPR045074">
    <property type="entry name" value="GST_C_Tau"/>
</dbReference>
<dbReference type="GO" id="GO:0004364">
    <property type="term" value="F:glutathione transferase activity"/>
    <property type="evidence" value="ECO:0007669"/>
    <property type="project" value="UniProtKB-UniRule"/>
</dbReference>
<sequence length="175" mass="20368">MAPISHRVELALWLKGVPYEALEEDLVNEIHKKVPVLLHGEKPIAESLVIIEYIDETFDGHRILPANPYERTVVRFWARFIDEKGLLEGKRFFGGDSIRLVDIVATYVAYWFMLAQDQVAGISLINEQNHPILCRWAKDFVSSTVMAASLLTKERLLPFSRLRKKPCRRKKFEFW</sequence>
<comment type="subcellular location">
    <subcellularLocation>
        <location evidence="1">Cytoplasm</location>
        <location evidence="1">Cytosol</location>
    </subcellularLocation>
</comment>
<dbReference type="Gene3D" id="1.20.1050.10">
    <property type="match status" value="2"/>
</dbReference>
<dbReference type="GO" id="GO:0005829">
    <property type="term" value="C:cytosol"/>
    <property type="evidence" value="ECO:0007669"/>
    <property type="project" value="UniProtKB-SubCell"/>
</dbReference>
<name>A0A199VGF5_ANACO</name>
<dbReference type="InterPro" id="IPR004045">
    <property type="entry name" value="Glutathione_S-Trfase_N"/>
</dbReference>
<proteinExistence type="inferred from homology"/>
<dbReference type="SUPFAM" id="SSF47616">
    <property type="entry name" value="GST C-terminal domain-like"/>
    <property type="match status" value="1"/>
</dbReference>
<dbReference type="EMBL" id="LSRQ01001888">
    <property type="protein sequence ID" value="OAY76197.1"/>
    <property type="molecule type" value="Genomic_DNA"/>
</dbReference>
<dbReference type="Gene3D" id="3.40.30.10">
    <property type="entry name" value="Glutaredoxin"/>
    <property type="match status" value="1"/>
</dbReference>
<dbReference type="AlphaFoldDB" id="A0A199VGF5"/>
<dbReference type="PANTHER" id="PTHR11260">
    <property type="entry name" value="GLUTATHIONE S-TRANSFERASE, GST, SUPERFAMILY, GST DOMAIN CONTAINING"/>
    <property type="match status" value="1"/>
</dbReference>
<organism evidence="3 4">
    <name type="scientific">Ananas comosus</name>
    <name type="common">Pineapple</name>
    <name type="synonym">Ananas ananas</name>
    <dbReference type="NCBI Taxonomy" id="4615"/>
    <lineage>
        <taxon>Eukaryota</taxon>
        <taxon>Viridiplantae</taxon>
        <taxon>Streptophyta</taxon>
        <taxon>Embryophyta</taxon>
        <taxon>Tracheophyta</taxon>
        <taxon>Spermatophyta</taxon>
        <taxon>Magnoliopsida</taxon>
        <taxon>Liliopsida</taxon>
        <taxon>Poales</taxon>
        <taxon>Bromeliaceae</taxon>
        <taxon>Bromelioideae</taxon>
        <taxon>Ananas</taxon>
    </lineage>
</organism>
<dbReference type="Proteomes" id="UP000092600">
    <property type="component" value="Unassembled WGS sequence"/>
</dbReference>
<dbReference type="PANTHER" id="PTHR11260:SF676">
    <property type="entry name" value="GLUTATHIONE S-TRANSFERASE U8"/>
    <property type="match status" value="1"/>
</dbReference>
<evidence type="ECO:0000313" key="3">
    <source>
        <dbReference type="EMBL" id="OAY76197.1"/>
    </source>
</evidence>
<comment type="similarity">
    <text evidence="1">Belongs to the GST superfamily.</text>
</comment>
<dbReference type="CDD" id="cd03185">
    <property type="entry name" value="GST_C_Tau"/>
    <property type="match status" value="1"/>
</dbReference>
<comment type="function">
    <text evidence="1">Is involved in the conjugation of reduced glutathione to a wide number of exogenous and endogenous hydrophobic electrophiles.</text>
</comment>
<dbReference type="SUPFAM" id="SSF52833">
    <property type="entry name" value="Thioredoxin-like"/>
    <property type="match status" value="1"/>
</dbReference>
<evidence type="ECO:0000256" key="1">
    <source>
        <dbReference type="RuleBase" id="RU369102"/>
    </source>
</evidence>
<evidence type="ECO:0000259" key="2">
    <source>
        <dbReference type="PROSITE" id="PS50404"/>
    </source>
</evidence>
<dbReference type="STRING" id="4615.A0A199VGF5"/>
<keyword evidence="1 3" id="KW-0808">Transferase</keyword>
<gene>
    <name evidence="3" type="ORF">ACMD2_04566</name>
</gene>
<dbReference type="GO" id="GO:0006749">
    <property type="term" value="P:glutathione metabolic process"/>
    <property type="evidence" value="ECO:0007669"/>
    <property type="project" value="InterPro"/>
</dbReference>
<dbReference type="Pfam" id="PF02798">
    <property type="entry name" value="GST_N"/>
    <property type="match status" value="1"/>
</dbReference>
<feature type="domain" description="GST N-terminal" evidence="2">
    <location>
        <begin position="1"/>
        <end position="62"/>
    </location>
</feature>
<comment type="catalytic activity">
    <reaction evidence="1">
        <text>RX + glutathione = an S-substituted glutathione + a halide anion + H(+)</text>
        <dbReference type="Rhea" id="RHEA:16437"/>
        <dbReference type="ChEBI" id="CHEBI:15378"/>
        <dbReference type="ChEBI" id="CHEBI:16042"/>
        <dbReference type="ChEBI" id="CHEBI:17792"/>
        <dbReference type="ChEBI" id="CHEBI:57925"/>
        <dbReference type="ChEBI" id="CHEBI:90779"/>
        <dbReference type="EC" id="2.5.1.18"/>
    </reaction>
</comment>
<dbReference type="PROSITE" id="PS50404">
    <property type="entry name" value="GST_NTER"/>
    <property type="match status" value="1"/>
</dbReference>
<accession>A0A199VGF5</accession>
<evidence type="ECO:0000313" key="4">
    <source>
        <dbReference type="Proteomes" id="UP000092600"/>
    </source>
</evidence>
<reference evidence="3 4" key="1">
    <citation type="journal article" date="2016" name="DNA Res.">
        <title>The draft genome of MD-2 pineapple using hybrid error correction of long reads.</title>
        <authorList>
            <person name="Redwan R.M."/>
            <person name="Saidin A."/>
            <person name="Kumar S.V."/>
        </authorList>
    </citation>
    <scope>NUCLEOTIDE SEQUENCE [LARGE SCALE GENOMIC DNA]</scope>
    <source>
        <strain evidence="4">cv. MD2</strain>
        <tissue evidence="3">Leaf</tissue>
    </source>
</reference>